<name>A0A915KPM4_ROMCU</name>
<reference evidence="2" key="1">
    <citation type="submission" date="2022-11" db="UniProtKB">
        <authorList>
            <consortium name="WormBaseParasite"/>
        </authorList>
    </citation>
    <scope>IDENTIFICATION</scope>
</reference>
<dbReference type="AlphaFoldDB" id="A0A915KPM4"/>
<dbReference type="Proteomes" id="UP000887565">
    <property type="component" value="Unplaced"/>
</dbReference>
<proteinExistence type="predicted"/>
<organism evidence="1 2">
    <name type="scientific">Romanomermis culicivorax</name>
    <name type="common">Nematode worm</name>
    <dbReference type="NCBI Taxonomy" id="13658"/>
    <lineage>
        <taxon>Eukaryota</taxon>
        <taxon>Metazoa</taxon>
        <taxon>Ecdysozoa</taxon>
        <taxon>Nematoda</taxon>
        <taxon>Enoplea</taxon>
        <taxon>Dorylaimia</taxon>
        <taxon>Mermithida</taxon>
        <taxon>Mermithoidea</taxon>
        <taxon>Mermithidae</taxon>
        <taxon>Romanomermis</taxon>
    </lineage>
</organism>
<dbReference type="WBParaSite" id="nRc.2.0.1.t40409-RA">
    <property type="protein sequence ID" value="nRc.2.0.1.t40409-RA"/>
    <property type="gene ID" value="nRc.2.0.1.g40409"/>
</dbReference>
<evidence type="ECO:0000313" key="2">
    <source>
        <dbReference type="WBParaSite" id="nRc.2.0.1.t40409-RA"/>
    </source>
</evidence>
<evidence type="ECO:0000313" key="1">
    <source>
        <dbReference type="Proteomes" id="UP000887565"/>
    </source>
</evidence>
<sequence>MKNTSFHDIVKDKRTFFNINENLRTILIFVKKRYAYWISHEKLCPGTTHMIHGVITPPLPIHGAIAPIQNL</sequence>
<keyword evidence="1" id="KW-1185">Reference proteome</keyword>
<protein>
    <submittedName>
        <fullName evidence="2">Uncharacterized protein</fullName>
    </submittedName>
</protein>
<accession>A0A915KPM4</accession>